<dbReference type="AlphaFoldDB" id="A0AAV6JJP9"/>
<protein>
    <submittedName>
        <fullName evidence="2">Uncharacterized protein</fullName>
    </submittedName>
</protein>
<proteinExistence type="predicted"/>
<organism evidence="2 3">
    <name type="scientific">Rhododendron griersonianum</name>
    <dbReference type="NCBI Taxonomy" id="479676"/>
    <lineage>
        <taxon>Eukaryota</taxon>
        <taxon>Viridiplantae</taxon>
        <taxon>Streptophyta</taxon>
        <taxon>Embryophyta</taxon>
        <taxon>Tracheophyta</taxon>
        <taxon>Spermatophyta</taxon>
        <taxon>Magnoliopsida</taxon>
        <taxon>eudicotyledons</taxon>
        <taxon>Gunneridae</taxon>
        <taxon>Pentapetalae</taxon>
        <taxon>asterids</taxon>
        <taxon>Ericales</taxon>
        <taxon>Ericaceae</taxon>
        <taxon>Ericoideae</taxon>
        <taxon>Rhodoreae</taxon>
        <taxon>Rhododendron</taxon>
    </lineage>
</organism>
<feature type="region of interest" description="Disordered" evidence="1">
    <location>
        <begin position="15"/>
        <end position="38"/>
    </location>
</feature>
<dbReference type="Proteomes" id="UP000823749">
    <property type="component" value="Chromosome 7"/>
</dbReference>
<name>A0AAV6JJP9_9ERIC</name>
<dbReference type="PANTHER" id="PTHR34196">
    <property type="entry name" value="OS02G0697700 PROTEIN"/>
    <property type="match status" value="1"/>
</dbReference>
<sequence>MVGIFSRFSVSRNGHRRSQSALGDREAIPPNSDATSDATVTGGATVAAHGIEVAIEFKPLEHPPEPLDNDRPIQCPLPEPSILNIYRDVSLRASCGRPEIKVIMLASAVKRLHDTITEYHLVYRITCGSGAAIANNYGNDEKHGEYRDIELWKDAFKHKFEEEDGRIWKERVSAGGGQRRAEMPVMQEGPRVESGPVGKKPPRPPSNRVILPSISAPEHSLLKLLEECSPSGV</sequence>
<evidence type="ECO:0000256" key="1">
    <source>
        <dbReference type="SAM" id="MobiDB-lite"/>
    </source>
</evidence>
<accession>A0AAV6JJP9</accession>
<evidence type="ECO:0000313" key="3">
    <source>
        <dbReference type="Proteomes" id="UP000823749"/>
    </source>
</evidence>
<gene>
    <name evidence="2" type="ORF">RHGRI_020469</name>
</gene>
<reference evidence="2" key="1">
    <citation type="submission" date="2020-08" db="EMBL/GenBank/DDBJ databases">
        <title>Plant Genome Project.</title>
        <authorList>
            <person name="Zhang R.-G."/>
        </authorList>
    </citation>
    <scope>NUCLEOTIDE SEQUENCE</scope>
    <source>
        <strain evidence="2">WSP0</strain>
        <tissue evidence="2">Leaf</tissue>
    </source>
</reference>
<feature type="region of interest" description="Disordered" evidence="1">
    <location>
        <begin position="173"/>
        <end position="212"/>
    </location>
</feature>
<evidence type="ECO:0000313" key="2">
    <source>
        <dbReference type="EMBL" id="KAG5540250.1"/>
    </source>
</evidence>
<comment type="caution">
    <text evidence="2">The sequence shown here is derived from an EMBL/GenBank/DDBJ whole genome shotgun (WGS) entry which is preliminary data.</text>
</comment>
<dbReference type="EMBL" id="JACTNZ010000007">
    <property type="protein sequence ID" value="KAG5540250.1"/>
    <property type="molecule type" value="Genomic_DNA"/>
</dbReference>
<keyword evidence="3" id="KW-1185">Reference proteome</keyword>
<dbReference type="PANTHER" id="PTHR34196:SF2">
    <property type="entry name" value="OS02G0697700 PROTEIN"/>
    <property type="match status" value="1"/>
</dbReference>